<name>A0A1M6S7E2_9FIRM</name>
<comment type="similarity">
    <text evidence="1">Belongs to the bacterial solute-binding protein 8 family.</text>
</comment>
<dbReference type="Proteomes" id="UP000242497">
    <property type="component" value="Unassembled WGS sequence"/>
</dbReference>
<dbReference type="InterPro" id="IPR001119">
    <property type="entry name" value="SLH_dom"/>
</dbReference>
<keyword evidence="6" id="KW-1185">Reference proteome</keyword>
<dbReference type="InterPro" id="IPR002491">
    <property type="entry name" value="ABC_transptr_periplasmic_BD"/>
</dbReference>
<dbReference type="PROSITE" id="PS50983">
    <property type="entry name" value="FE_B12_PBP"/>
    <property type="match status" value="1"/>
</dbReference>
<evidence type="ECO:0000256" key="2">
    <source>
        <dbReference type="ARBA" id="ARBA00022737"/>
    </source>
</evidence>
<dbReference type="PROSITE" id="PS51257">
    <property type="entry name" value="PROKAR_LIPOPROTEIN"/>
    <property type="match status" value="1"/>
</dbReference>
<accession>A0A1M6S7E2</accession>
<dbReference type="PROSITE" id="PS51272">
    <property type="entry name" value="SLH"/>
    <property type="match status" value="1"/>
</dbReference>
<dbReference type="OrthoDB" id="9787830at2"/>
<dbReference type="Gene3D" id="3.40.50.1980">
    <property type="entry name" value="Nitrogenase molybdenum iron protein domain"/>
    <property type="match status" value="2"/>
</dbReference>
<dbReference type="Pfam" id="PF00395">
    <property type="entry name" value="SLH"/>
    <property type="match status" value="1"/>
</dbReference>
<dbReference type="InterPro" id="IPR050902">
    <property type="entry name" value="ABC_Transporter_SBP"/>
</dbReference>
<evidence type="ECO:0000256" key="1">
    <source>
        <dbReference type="ARBA" id="ARBA00008814"/>
    </source>
</evidence>
<protein>
    <submittedName>
        <fullName evidence="5">Iron complex transport system substrate-binding protein</fullName>
    </submittedName>
</protein>
<dbReference type="GO" id="GO:0071281">
    <property type="term" value="P:cellular response to iron ion"/>
    <property type="evidence" value="ECO:0007669"/>
    <property type="project" value="TreeGrafter"/>
</dbReference>
<dbReference type="RefSeq" id="WP_072890080.1">
    <property type="nucleotide sequence ID" value="NZ_FRAE01000067.1"/>
</dbReference>
<evidence type="ECO:0000259" key="4">
    <source>
        <dbReference type="PROSITE" id="PS51272"/>
    </source>
</evidence>
<feature type="domain" description="Fe/B12 periplasmic-binding" evidence="3">
    <location>
        <begin position="58"/>
        <end position="318"/>
    </location>
</feature>
<organism evidence="5 6">
    <name type="scientific">Tepidibacter formicigenes DSM 15518</name>
    <dbReference type="NCBI Taxonomy" id="1123349"/>
    <lineage>
        <taxon>Bacteria</taxon>
        <taxon>Bacillati</taxon>
        <taxon>Bacillota</taxon>
        <taxon>Clostridia</taxon>
        <taxon>Peptostreptococcales</taxon>
        <taxon>Peptostreptococcaceae</taxon>
        <taxon>Tepidibacter</taxon>
    </lineage>
</organism>
<proteinExistence type="inferred from homology"/>
<feature type="domain" description="SLH" evidence="4">
    <location>
        <begin position="364"/>
        <end position="430"/>
    </location>
</feature>
<evidence type="ECO:0000313" key="5">
    <source>
        <dbReference type="EMBL" id="SHK40437.1"/>
    </source>
</evidence>
<dbReference type="AlphaFoldDB" id="A0A1M6S7E2"/>
<gene>
    <name evidence="5" type="ORF">SAMN02744037_02268</name>
</gene>
<dbReference type="SUPFAM" id="SSF53807">
    <property type="entry name" value="Helical backbone' metal receptor"/>
    <property type="match status" value="1"/>
</dbReference>
<dbReference type="Pfam" id="PF01497">
    <property type="entry name" value="Peripla_BP_2"/>
    <property type="match status" value="1"/>
</dbReference>
<reference evidence="6" key="1">
    <citation type="submission" date="2016-11" db="EMBL/GenBank/DDBJ databases">
        <authorList>
            <person name="Varghese N."/>
            <person name="Submissions S."/>
        </authorList>
    </citation>
    <scope>NUCLEOTIDE SEQUENCE [LARGE SCALE GENOMIC DNA]</scope>
    <source>
        <strain evidence="6">DSM 15518</strain>
    </source>
</reference>
<keyword evidence="2" id="KW-0677">Repeat</keyword>
<sequence>MKKMENKLVLLFTILISLVVFTGCTSVLDNKEEDNKNYAISFIDDSGNEININEPAKKIISLYSAHTENLFALGLDDEIIGVGTRDIYPAKALEKEKYDYKSDPEKVIAAEPDLVLIRPFIKRSKPEFVDALEKAGLTVVSLYPESFDEFDDYIKKLGIITGKRDKANKLLQDFYKQINEIKNTTKDISPKVNVYFESSENGYKTVTTDSMPAKAIEIAGGLNIALDAKPIKKGSSIAPYGAERILEKADKIDVFVSQNGVMNAGGNKHSITIRPGFDAIKAVQNDRVYVINQKIISSPTFRYLDGIKELCRMFYPEIFDDISKFSLDEEITRDKMAEIIVRFKNEGIFVPTSKYYRKKHKRHTYGLFKDVDMNNEYFHFIETAVTSGYMEGFKENNEEYFYPENKISREEFANILFMIGDLKKKENNISIKDLDKMKNTRIVQIVVDNKLMELEDGNFNPEKFVTGKEVVKSLEKLREITK</sequence>
<evidence type="ECO:0000313" key="6">
    <source>
        <dbReference type="Proteomes" id="UP000242497"/>
    </source>
</evidence>
<evidence type="ECO:0000259" key="3">
    <source>
        <dbReference type="PROSITE" id="PS50983"/>
    </source>
</evidence>
<dbReference type="PANTHER" id="PTHR30535:SF34">
    <property type="entry name" value="MOLYBDATE-BINDING PROTEIN MOLA"/>
    <property type="match status" value="1"/>
</dbReference>
<dbReference type="STRING" id="1123349.SAMN02744037_02268"/>
<dbReference type="PANTHER" id="PTHR30535">
    <property type="entry name" value="VITAMIN B12-BINDING PROTEIN"/>
    <property type="match status" value="1"/>
</dbReference>
<dbReference type="EMBL" id="FRAE01000067">
    <property type="protein sequence ID" value="SHK40437.1"/>
    <property type="molecule type" value="Genomic_DNA"/>
</dbReference>